<protein>
    <recommendedName>
        <fullName evidence="7 27">Na(+)-translocating NADH-quinone reductase subunit F</fullName>
        <shortName evidence="27">Na(+)-NQR subunit F</shortName>
        <shortName evidence="27">Na(+)-translocating NQR subunit F</shortName>
        <ecNumber evidence="6 27">7.2.1.1</ecNumber>
    </recommendedName>
    <alternativeName>
        <fullName evidence="25 27">NQR complex subunit F</fullName>
    </alternativeName>
    <alternativeName>
        <fullName evidence="24 27">NQR-1 subunit F</fullName>
    </alternativeName>
</protein>
<name>A0A7U8GQR8_NEPCE</name>
<comment type="cofactor">
    <cofactor evidence="1 27">
        <name>FAD</name>
        <dbReference type="ChEBI" id="CHEBI:57692"/>
    </cofactor>
</comment>
<dbReference type="SUPFAM" id="SSF54292">
    <property type="entry name" value="2Fe-2S ferredoxin-like"/>
    <property type="match status" value="1"/>
</dbReference>
<keyword evidence="20 27" id="KW-0406">Ion transport</keyword>
<comment type="similarity">
    <text evidence="4 27">Belongs to the NqrF family.</text>
</comment>
<dbReference type="CDD" id="cd00207">
    <property type="entry name" value="fer2"/>
    <property type="match status" value="1"/>
</dbReference>
<gene>
    <name evidence="27" type="primary">nqrF</name>
    <name evidence="30" type="ORF">MED92_09341</name>
</gene>
<evidence type="ECO:0000256" key="27">
    <source>
        <dbReference type="HAMAP-Rule" id="MF_00430"/>
    </source>
</evidence>
<dbReference type="GO" id="GO:0046872">
    <property type="term" value="F:metal ion binding"/>
    <property type="evidence" value="ECO:0007669"/>
    <property type="project" value="UniProtKB-KW"/>
</dbReference>
<evidence type="ECO:0000256" key="25">
    <source>
        <dbReference type="ARBA" id="ARBA00030787"/>
    </source>
</evidence>
<dbReference type="EMBL" id="AAOW01000015">
    <property type="protein sequence ID" value="EAR60597.1"/>
    <property type="molecule type" value="Genomic_DNA"/>
</dbReference>
<dbReference type="GO" id="GO:0016655">
    <property type="term" value="F:oxidoreductase activity, acting on NAD(P)H, quinone or similar compound as acceptor"/>
    <property type="evidence" value="ECO:0007669"/>
    <property type="project" value="InterPro"/>
</dbReference>
<evidence type="ECO:0000259" key="28">
    <source>
        <dbReference type="PROSITE" id="PS51085"/>
    </source>
</evidence>
<dbReference type="EC" id="7.2.1.1" evidence="6 27"/>
<comment type="subunit">
    <text evidence="5 27">Composed of six subunits; NqrA, NqrB, NqrC, NqrD, NqrE and NqrF.</text>
</comment>
<evidence type="ECO:0000256" key="4">
    <source>
        <dbReference type="ARBA" id="ARBA00005570"/>
    </source>
</evidence>
<keyword evidence="15 27" id="KW-1278">Translocase</keyword>
<dbReference type="Gene3D" id="2.40.30.10">
    <property type="entry name" value="Translation factors"/>
    <property type="match status" value="1"/>
</dbReference>
<feature type="transmembrane region" description="Helical" evidence="27">
    <location>
        <begin position="6"/>
        <end position="26"/>
    </location>
</feature>
<keyword evidence="13 27" id="KW-0479">Metal-binding</keyword>
<dbReference type="PROSITE" id="PS51085">
    <property type="entry name" value="2FE2S_FER_2"/>
    <property type="match status" value="1"/>
</dbReference>
<feature type="binding site" evidence="27">
    <location>
        <position position="80"/>
    </location>
    <ligand>
        <name>[2Fe-2S] cluster</name>
        <dbReference type="ChEBI" id="CHEBI:190135"/>
    </ligand>
</feature>
<dbReference type="PANTHER" id="PTHR43644">
    <property type="entry name" value="NA(+)-TRANSLOCATING NADH-QUINONE REDUCTASE SUBUNIT"/>
    <property type="match status" value="1"/>
</dbReference>
<dbReference type="InterPro" id="IPR008333">
    <property type="entry name" value="Cbr1-like_FAD-bd_dom"/>
</dbReference>
<comment type="function">
    <text evidence="2 27">NQR complex catalyzes the reduction of ubiquinone-1 to ubiquinol by two successive reactions, coupled with the transport of Na(+) ions from the cytoplasm to the periplasm. The first step is catalyzed by NqrF, which accepts electrons from NADH and reduces ubiquinone-1 to ubisemiquinone by a one-electron transfer pathway.</text>
</comment>
<dbReference type="PRINTS" id="PR00371">
    <property type="entry name" value="FPNCR"/>
</dbReference>
<comment type="catalytic activity">
    <reaction evidence="26 27">
        <text>a ubiquinone + n Na(+)(in) + NADH + H(+) = a ubiquinol + n Na(+)(out) + NAD(+)</text>
        <dbReference type="Rhea" id="RHEA:47748"/>
        <dbReference type="Rhea" id="RHEA-COMP:9565"/>
        <dbReference type="Rhea" id="RHEA-COMP:9566"/>
        <dbReference type="ChEBI" id="CHEBI:15378"/>
        <dbReference type="ChEBI" id="CHEBI:16389"/>
        <dbReference type="ChEBI" id="CHEBI:17976"/>
        <dbReference type="ChEBI" id="CHEBI:29101"/>
        <dbReference type="ChEBI" id="CHEBI:57540"/>
        <dbReference type="ChEBI" id="CHEBI:57945"/>
        <dbReference type="EC" id="7.2.1.1"/>
    </reaction>
</comment>
<keyword evidence="22 27" id="KW-0472">Membrane</keyword>
<keyword evidence="11 27" id="KW-0285">Flavoprotein</keyword>
<keyword evidence="23 27" id="KW-0739">Sodium transport</keyword>
<evidence type="ECO:0000256" key="6">
    <source>
        <dbReference type="ARBA" id="ARBA00013099"/>
    </source>
</evidence>
<evidence type="ECO:0000256" key="12">
    <source>
        <dbReference type="ARBA" id="ARBA00022714"/>
    </source>
</evidence>
<evidence type="ECO:0000313" key="30">
    <source>
        <dbReference type="EMBL" id="EAR60597.1"/>
    </source>
</evidence>
<evidence type="ECO:0000256" key="2">
    <source>
        <dbReference type="ARBA" id="ARBA00002972"/>
    </source>
</evidence>
<evidence type="ECO:0000256" key="13">
    <source>
        <dbReference type="ARBA" id="ARBA00022723"/>
    </source>
</evidence>
<keyword evidence="12 27" id="KW-0001">2Fe-2S</keyword>
<evidence type="ECO:0000256" key="19">
    <source>
        <dbReference type="ARBA" id="ARBA00023053"/>
    </source>
</evidence>
<dbReference type="InterPro" id="IPR039261">
    <property type="entry name" value="FNR_nucleotide-bd"/>
</dbReference>
<dbReference type="SUPFAM" id="SSF52343">
    <property type="entry name" value="Ferredoxin reductase-like, C-terminal NADP-linked domain"/>
    <property type="match status" value="1"/>
</dbReference>
<keyword evidence="14 27" id="KW-0274">FAD</keyword>
<dbReference type="Pfam" id="PF00111">
    <property type="entry name" value="Fer2"/>
    <property type="match status" value="1"/>
</dbReference>
<dbReference type="Gene3D" id="3.10.20.30">
    <property type="match status" value="1"/>
</dbReference>
<evidence type="ECO:0000256" key="24">
    <source>
        <dbReference type="ARBA" id="ARBA00030032"/>
    </source>
</evidence>
<evidence type="ECO:0000259" key="29">
    <source>
        <dbReference type="PROSITE" id="PS51384"/>
    </source>
</evidence>
<sequence>MNAEIVLGVVMFTAVVLVLVAVILAARSKLVSSGNVTISINNDPEKSVTVPAGGKLLQTLADQGIFIPSACGGGGTCAQCACEVHSGGGSMLPTEESHFTMREAKEGWRLSCQVAVKQDMEIELEEEIFGVKKWECTVESNPNVATFIKELTLRLPEGENVDFRAGGYVQLECPPHVVNYKDFDIQEEYRGDWDQFNMWQYVSTVTEPTIRAYSMANYPEERGVVKFNIRIASPPPGTDFPPGIMSSYVFNLKEGDKITVYGPFGEFFATDNDSEMVFIGGGAGMAPMRSHIFDQLKRLNSTRKISFWYGARSMRESFYDDEYDMLAAENDNFDWHLALSDPQPEDNWDGLTGFIHNVLYENYLKDHEAPEDCEYYMCGPPMMNSAVIQMLLDLGVERENIFLDDFGG</sequence>
<reference evidence="30 31" key="1">
    <citation type="submission" date="2006-02" db="EMBL/GenBank/DDBJ databases">
        <authorList>
            <person name="Pinhassi J."/>
            <person name="Pedros-Alio C."/>
            <person name="Ferriera S."/>
            <person name="Johnson J."/>
            <person name="Kravitz S."/>
            <person name="Halpern A."/>
            <person name="Remington K."/>
            <person name="Beeson K."/>
            <person name="Tran B."/>
            <person name="Rogers Y.-H."/>
            <person name="Friedman R."/>
            <person name="Venter J.C."/>
        </authorList>
    </citation>
    <scope>NUCLEOTIDE SEQUENCE [LARGE SCALE GENOMIC DNA]</scope>
    <source>
        <strain evidence="30 31">MED92</strain>
    </source>
</reference>
<dbReference type="RefSeq" id="WP_007019536.1">
    <property type="nucleotide sequence ID" value="NZ_CH724125.1"/>
</dbReference>
<dbReference type="Pfam" id="PF00175">
    <property type="entry name" value="NAD_binding_1"/>
    <property type="match status" value="1"/>
</dbReference>
<evidence type="ECO:0000256" key="7">
    <source>
        <dbReference type="ARBA" id="ARBA00019729"/>
    </source>
</evidence>
<evidence type="ECO:0000256" key="11">
    <source>
        <dbReference type="ARBA" id="ARBA00022630"/>
    </source>
</evidence>
<evidence type="ECO:0000256" key="14">
    <source>
        <dbReference type="ARBA" id="ARBA00022827"/>
    </source>
</evidence>
<dbReference type="InterPro" id="IPR001041">
    <property type="entry name" value="2Fe-2S_ferredoxin-type"/>
</dbReference>
<organism evidence="30 31">
    <name type="scientific">Neptuniibacter caesariensis</name>
    <dbReference type="NCBI Taxonomy" id="207954"/>
    <lineage>
        <taxon>Bacteria</taxon>
        <taxon>Pseudomonadati</taxon>
        <taxon>Pseudomonadota</taxon>
        <taxon>Gammaproteobacteria</taxon>
        <taxon>Oceanospirillales</taxon>
        <taxon>Oceanospirillaceae</taxon>
        <taxon>Neptuniibacter</taxon>
    </lineage>
</organism>
<feature type="binding site" evidence="27">
    <location>
        <position position="112"/>
    </location>
    <ligand>
        <name>[2Fe-2S] cluster</name>
        <dbReference type="ChEBI" id="CHEBI:190135"/>
    </ligand>
</feature>
<keyword evidence="18 27" id="KW-0520">NAD</keyword>
<evidence type="ECO:0000256" key="3">
    <source>
        <dbReference type="ARBA" id="ARBA00004533"/>
    </source>
</evidence>
<dbReference type="InterPro" id="IPR001433">
    <property type="entry name" value="OxRdtase_FAD/NAD-bd"/>
</dbReference>
<dbReference type="PANTHER" id="PTHR43644:SF1">
    <property type="entry name" value="NAD(P)H-FLAVIN REDUCTASE"/>
    <property type="match status" value="1"/>
</dbReference>
<evidence type="ECO:0000256" key="15">
    <source>
        <dbReference type="ARBA" id="ARBA00022967"/>
    </source>
</evidence>
<dbReference type="InterPro" id="IPR010205">
    <property type="entry name" value="NqrF"/>
</dbReference>
<dbReference type="InterPro" id="IPR017927">
    <property type="entry name" value="FAD-bd_FR_type"/>
</dbReference>
<accession>A0A7U8GQR8</accession>
<keyword evidence="30" id="KW-0560">Oxidoreductase</keyword>
<dbReference type="SUPFAM" id="SSF63380">
    <property type="entry name" value="Riboflavin synthase domain-like"/>
    <property type="match status" value="1"/>
</dbReference>
<dbReference type="FunFam" id="3.40.50.80:FF:000014">
    <property type="entry name" value="Na(+)-translocating NADH-quinone reductase subunit F"/>
    <property type="match status" value="1"/>
</dbReference>
<evidence type="ECO:0000256" key="17">
    <source>
        <dbReference type="ARBA" id="ARBA00023014"/>
    </source>
</evidence>
<keyword evidence="8 27" id="KW-0813">Transport</keyword>
<evidence type="ECO:0000256" key="5">
    <source>
        <dbReference type="ARBA" id="ARBA00011309"/>
    </source>
</evidence>
<keyword evidence="21 27" id="KW-0830">Ubiquinone</keyword>
<keyword evidence="16 27" id="KW-0408">Iron</keyword>
<dbReference type="GO" id="GO:0051537">
    <property type="term" value="F:2 iron, 2 sulfur cluster binding"/>
    <property type="evidence" value="ECO:0007669"/>
    <property type="project" value="UniProtKB-KW"/>
</dbReference>
<comment type="cofactor">
    <cofactor evidence="27">
        <name>[2Fe-2S] cluster</name>
        <dbReference type="ChEBI" id="CHEBI:190135"/>
    </cofactor>
    <text evidence="27">Binds 1 [2Fe-2S] cluster.</text>
</comment>
<dbReference type="Gene3D" id="3.40.50.80">
    <property type="entry name" value="Nucleotide-binding domain of ferredoxin-NADP reductase (FNR) module"/>
    <property type="match status" value="1"/>
</dbReference>
<dbReference type="GO" id="GO:0009055">
    <property type="term" value="F:electron transfer activity"/>
    <property type="evidence" value="ECO:0007669"/>
    <property type="project" value="UniProtKB-UniRule"/>
</dbReference>
<dbReference type="GO" id="GO:0006814">
    <property type="term" value="P:sodium ion transport"/>
    <property type="evidence" value="ECO:0007669"/>
    <property type="project" value="UniProtKB-UniRule"/>
</dbReference>
<evidence type="ECO:0000256" key="1">
    <source>
        <dbReference type="ARBA" id="ARBA00001974"/>
    </source>
</evidence>
<evidence type="ECO:0000256" key="22">
    <source>
        <dbReference type="ARBA" id="ARBA00023136"/>
    </source>
</evidence>
<evidence type="ECO:0000256" key="9">
    <source>
        <dbReference type="ARBA" id="ARBA00022475"/>
    </source>
</evidence>
<evidence type="ECO:0000256" key="10">
    <source>
        <dbReference type="ARBA" id="ARBA00022519"/>
    </source>
</evidence>
<proteinExistence type="inferred from homology"/>
<evidence type="ECO:0000256" key="26">
    <source>
        <dbReference type="ARBA" id="ARBA00048891"/>
    </source>
</evidence>
<dbReference type="NCBIfam" id="TIGR01941">
    <property type="entry name" value="nqrF"/>
    <property type="match status" value="1"/>
</dbReference>
<evidence type="ECO:0000256" key="16">
    <source>
        <dbReference type="ARBA" id="ARBA00023004"/>
    </source>
</evidence>
<evidence type="ECO:0000256" key="8">
    <source>
        <dbReference type="ARBA" id="ARBA00022448"/>
    </source>
</evidence>
<keyword evidence="31" id="KW-1185">Reference proteome</keyword>
<dbReference type="OrthoDB" id="9806195at2"/>
<feature type="binding site" evidence="27">
    <location>
        <position position="77"/>
    </location>
    <ligand>
        <name>[2Fe-2S] cluster</name>
        <dbReference type="ChEBI" id="CHEBI:190135"/>
    </ligand>
</feature>
<feature type="domain" description="2Fe-2S ferredoxin-type" evidence="28">
    <location>
        <begin position="34"/>
        <end position="128"/>
    </location>
</feature>
<feature type="domain" description="FAD-binding FR-type" evidence="29">
    <location>
        <begin position="131"/>
        <end position="270"/>
    </location>
</feature>
<dbReference type="PIRSF" id="PIRSF000044">
    <property type="entry name" value="Cis_Diol_DH_RD"/>
    <property type="match status" value="1"/>
</dbReference>
<dbReference type="Pfam" id="PF00970">
    <property type="entry name" value="FAD_binding_6"/>
    <property type="match status" value="1"/>
</dbReference>
<dbReference type="PROSITE" id="PS51384">
    <property type="entry name" value="FAD_FR"/>
    <property type="match status" value="1"/>
</dbReference>
<keyword evidence="9 27" id="KW-1003">Cell membrane</keyword>
<dbReference type="Proteomes" id="UP000002171">
    <property type="component" value="Unassembled WGS sequence"/>
</dbReference>
<dbReference type="HAMAP" id="MF_00430">
    <property type="entry name" value="NqrF"/>
    <property type="match status" value="1"/>
</dbReference>
<evidence type="ECO:0000256" key="21">
    <source>
        <dbReference type="ARBA" id="ARBA00023075"/>
    </source>
</evidence>
<evidence type="ECO:0000256" key="18">
    <source>
        <dbReference type="ARBA" id="ARBA00023027"/>
    </source>
</evidence>
<keyword evidence="10" id="KW-0997">Cell inner membrane</keyword>
<keyword evidence="27" id="KW-0812">Transmembrane</keyword>
<keyword evidence="19 27" id="KW-0915">Sodium</keyword>
<evidence type="ECO:0000256" key="20">
    <source>
        <dbReference type="ARBA" id="ARBA00023065"/>
    </source>
</evidence>
<keyword evidence="27" id="KW-1133">Transmembrane helix</keyword>
<comment type="subcellular location">
    <subcellularLocation>
        <location evidence="3">Cell inner membrane</location>
    </subcellularLocation>
    <subcellularLocation>
        <location evidence="27">Cell membrane</location>
        <topology evidence="27">Single-pass membrane protein</topology>
    </subcellularLocation>
</comment>
<dbReference type="InterPro" id="IPR017938">
    <property type="entry name" value="Riboflavin_synthase-like_b-brl"/>
</dbReference>
<keyword evidence="17 27" id="KW-0411">Iron-sulfur</keyword>
<dbReference type="InterPro" id="IPR012675">
    <property type="entry name" value="Beta-grasp_dom_sf"/>
</dbReference>
<evidence type="ECO:0000313" key="31">
    <source>
        <dbReference type="Proteomes" id="UP000002171"/>
    </source>
</evidence>
<dbReference type="GO" id="GO:0005886">
    <property type="term" value="C:plasma membrane"/>
    <property type="evidence" value="ECO:0007669"/>
    <property type="project" value="UniProtKB-SubCell"/>
</dbReference>
<dbReference type="InterPro" id="IPR001709">
    <property type="entry name" value="Flavoprot_Pyr_Nucl_cyt_Rdtase"/>
</dbReference>
<evidence type="ECO:0000256" key="23">
    <source>
        <dbReference type="ARBA" id="ARBA00023201"/>
    </source>
</evidence>
<feature type="binding site" evidence="27">
    <location>
        <position position="71"/>
    </location>
    <ligand>
        <name>[2Fe-2S] cluster</name>
        <dbReference type="ChEBI" id="CHEBI:190135"/>
    </ligand>
</feature>
<dbReference type="InterPro" id="IPR036010">
    <property type="entry name" value="2Fe-2S_ferredoxin-like_sf"/>
</dbReference>
<dbReference type="AlphaFoldDB" id="A0A7U8GQR8"/>
<dbReference type="CDD" id="cd06188">
    <property type="entry name" value="NADH_quinone_reductase"/>
    <property type="match status" value="1"/>
</dbReference>
<comment type="caution">
    <text evidence="30">The sequence shown here is derived from an EMBL/GenBank/DDBJ whole genome shotgun (WGS) entry which is preliminary data.</text>
</comment>